<feature type="transmembrane region" description="Helical" evidence="1">
    <location>
        <begin position="186"/>
        <end position="205"/>
    </location>
</feature>
<keyword evidence="1" id="KW-1133">Transmembrane helix</keyword>
<evidence type="ECO:0000256" key="1">
    <source>
        <dbReference type="SAM" id="Phobius"/>
    </source>
</evidence>
<comment type="caution">
    <text evidence="3">The sequence shown here is derived from an EMBL/GenBank/DDBJ whole genome shotgun (WGS) entry which is preliminary data.</text>
</comment>
<dbReference type="GO" id="GO:0080120">
    <property type="term" value="P:CAAX-box protein maturation"/>
    <property type="evidence" value="ECO:0007669"/>
    <property type="project" value="UniProtKB-ARBA"/>
</dbReference>
<sequence length="206" mass="22471">MAIWKVFSPVLLHFVISEIVGVLAAGRLDSALATLLSSLAVLPFAARMYREDRRESGALPGKKIRMADVFQGMLCLFGGAGANLIWSGILLALRIQEFFSNAAQEALFASSLPVQIFSLVFMAPLTEELIFRGLVYRRMREILPAGVSVLLAALIFSLYHGNVIQAVFAFPMALILGLLMEKKRSLVFPVLFHAGANLAAVLPGFF</sequence>
<dbReference type="Pfam" id="PF02517">
    <property type="entry name" value="Rce1-like"/>
    <property type="match status" value="1"/>
</dbReference>
<keyword evidence="1" id="KW-0812">Transmembrane</keyword>
<evidence type="ECO:0000259" key="2">
    <source>
        <dbReference type="Pfam" id="PF02517"/>
    </source>
</evidence>
<feature type="transmembrane region" description="Helical" evidence="1">
    <location>
        <begin position="69"/>
        <end position="95"/>
    </location>
</feature>
<feature type="domain" description="CAAX prenyl protease 2/Lysostaphin resistance protein A-like" evidence="2">
    <location>
        <begin position="112"/>
        <end position="198"/>
    </location>
</feature>
<evidence type="ECO:0000313" key="4">
    <source>
        <dbReference type="Proteomes" id="UP000886757"/>
    </source>
</evidence>
<protein>
    <submittedName>
        <fullName evidence="3">CPBP family intramembrane metalloprotease</fullName>
    </submittedName>
</protein>
<dbReference type="InterPro" id="IPR052710">
    <property type="entry name" value="CAAX_protease"/>
</dbReference>
<dbReference type="PANTHER" id="PTHR36435">
    <property type="entry name" value="SLR1288 PROTEIN"/>
    <property type="match status" value="1"/>
</dbReference>
<reference evidence="3" key="1">
    <citation type="submission" date="2020-10" db="EMBL/GenBank/DDBJ databases">
        <authorList>
            <person name="Gilroy R."/>
        </authorList>
    </citation>
    <scope>NUCLEOTIDE SEQUENCE</scope>
    <source>
        <strain evidence="3">ChiSjej4B22-8148</strain>
    </source>
</reference>
<accession>A0A9D1ACJ3</accession>
<dbReference type="Proteomes" id="UP000886757">
    <property type="component" value="Unassembled WGS sequence"/>
</dbReference>
<dbReference type="PANTHER" id="PTHR36435:SF1">
    <property type="entry name" value="CAAX AMINO TERMINAL PROTEASE FAMILY PROTEIN"/>
    <property type="match status" value="1"/>
</dbReference>
<gene>
    <name evidence="3" type="ORF">IAB31_09390</name>
</gene>
<feature type="transmembrane region" description="Helical" evidence="1">
    <location>
        <begin position="31"/>
        <end position="49"/>
    </location>
</feature>
<feature type="transmembrane region" description="Helical" evidence="1">
    <location>
        <begin position="162"/>
        <end position="179"/>
    </location>
</feature>
<feature type="transmembrane region" description="Helical" evidence="1">
    <location>
        <begin position="7"/>
        <end position="25"/>
    </location>
</feature>
<evidence type="ECO:0000313" key="3">
    <source>
        <dbReference type="EMBL" id="HIR14120.1"/>
    </source>
</evidence>
<proteinExistence type="predicted"/>
<keyword evidence="3" id="KW-0482">Metalloprotease</keyword>
<organism evidence="3 4">
    <name type="scientific">Candidatus Choladousia intestinavium</name>
    <dbReference type="NCBI Taxonomy" id="2840727"/>
    <lineage>
        <taxon>Bacteria</taxon>
        <taxon>Bacillati</taxon>
        <taxon>Bacillota</taxon>
        <taxon>Clostridia</taxon>
        <taxon>Lachnospirales</taxon>
        <taxon>Lachnospiraceae</taxon>
        <taxon>Lachnospiraceae incertae sedis</taxon>
        <taxon>Candidatus Choladousia</taxon>
    </lineage>
</organism>
<dbReference type="AlphaFoldDB" id="A0A9D1ACJ3"/>
<feature type="transmembrane region" description="Helical" evidence="1">
    <location>
        <begin position="138"/>
        <end position="156"/>
    </location>
</feature>
<name>A0A9D1ACJ3_9FIRM</name>
<feature type="transmembrane region" description="Helical" evidence="1">
    <location>
        <begin position="107"/>
        <end position="126"/>
    </location>
</feature>
<keyword evidence="3" id="KW-0645">Protease</keyword>
<dbReference type="EMBL" id="DVGK01000108">
    <property type="protein sequence ID" value="HIR14120.1"/>
    <property type="molecule type" value="Genomic_DNA"/>
</dbReference>
<reference evidence="3" key="2">
    <citation type="journal article" date="2021" name="PeerJ">
        <title>Extensive microbial diversity within the chicken gut microbiome revealed by metagenomics and culture.</title>
        <authorList>
            <person name="Gilroy R."/>
            <person name="Ravi A."/>
            <person name="Getino M."/>
            <person name="Pursley I."/>
            <person name="Horton D.L."/>
            <person name="Alikhan N.F."/>
            <person name="Baker D."/>
            <person name="Gharbi K."/>
            <person name="Hall N."/>
            <person name="Watson M."/>
            <person name="Adriaenssens E.M."/>
            <person name="Foster-Nyarko E."/>
            <person name="Jarju S."/>
            <person name="Secka A."/>
            <person name="Antonio M."/>
            <person name="Oren A."/>
            <person name="Chaudhuri R.R."/>
            <person name="La Ragione R."/>
            <person name="Hildebrand F."/>
            <person name="Pallen M.J."/>
        </authorList>
    </citation>
    <scope>NUCLEOTIDE SEQUENCE</scope>
    <source>
        <strain evidence="3">ChiSjej4B22-8148</strain>
    </source>
</reference>
<keyword evidence="1" id="KW-0472">Membrane</keyword>
<dbReference type="InterPro" id="IPR003675">
    <property type="entry name" value="Rce1/LyrA-like_dom"/>
</dbReference>
<dbReference type="GO" id="GO:0004175">
    <property type="term" value="F:endopeptidase activity"/>
    <property type="evidence" value="ECO:0007669"/>
    <property type="project" value="UniProtKB-ARBA"/>
</dbReference>
<dbReference type="GO" id="GO:0008237">
    <property type="term" value="F:metallopeptidase activity"/>
    <property type="evidence" value="ECO:0007669"/>
    <property type="project" value="UniProtKB-KW"/>
</dbReference>
<keyword evidence="3" id="KW-0378">Hydrolase</keyword>